<comment type="caution">
    <text evidence="8">The sequence shown here is derived from an EMBL/GenBank/DDBJ whole genome shotgun (WGS) entry which is preliminary data.</text>
</comment>
<keyword evidence="9" id="KW-1185">Reference proteome</keyword>
<dbReference type="GO" id="GO:0000395">
    <property type="term" value="P:mRNA 5'-splice site recognition"/>
    <property type="evidence" value="ECO:0007669"/>
    <property type="project" value="TreeGrafter"/>
</dbReference>
<evidence type="ECO:0000256" key="6">
    <source>
        <dbReference type="ARBA" id="ARBA00038019"/>
    </source>
</evidence>
<dbReference type="GO" id="GO:0000243">
    <property type="term" value="C:commitment complex"/>
    <property type="evidence" value="ECO:0007669"/>
    <property type="project" value="TreeGrafter"/>
</dbReference>
<dbReference type="Pfam" id="PF23241">
    <property type="entry name" value="HAT_PRP39_C"/>
    <property type="match status" value="1"/>
</dbReference>
<evidence type="ECO:0000256" key="1">
    <source>
        <dbReference type="ARBA" id="ARBA00004123"/>
    </source>
</evidence>
<dbReference type="InterPro" id="IPR003107">
    <property type="entry name" value="HAT"/>
</dbReference>
<keyword evidence="2" id="KW-0507">mRNA processing</keyword>
<dbReference type="Proteomes" id="UP000789739">
    <property type="component" value="Unassembled WGS sequence"/>
</dbReference>
<feature type="region of interest" description="Disordered" evidence="7">
    <location>
        <begin position="1"/>
        <end position="55"/>
    </location>
</feature>
<keyword evidence="4" id="KW-0508">mRNA splicing</keyword>
<dbReference type="InterPro" id="IPR011990">
    <property type="entry name" value="TPR-like_helical_dom_sf"/>
</dbReference>
<dbReference type="GO" id="GO:0071004">
    <property type="term" value="C:U2-type prespliceosome"/>
    <property type="evidence" value="ECO:0007669"/>
    <property type="project" value="TreeGrafter"/>
</dbReference>
<evidence type="ECO:0000256" key="5">
    <source>
        <dbReference type="ARBA" id="ARBA00023242"/>
    </source>
</evidence>
<dbReference type="EMBL" id="CAJVPI010000354">
    <property type="protein sequence ID" value="CAG8523984.1"/>
    <property type="molecule type" value="Genomic_DNA"/>
</dbReference>
<dbReference type="PANTHER" id="PTHR17204">
    <property type="entry name" value="PRE-MRNA PROCESSING PROTEIN PRP39-RELATED"/>
    <property type="match status" value="1"/>
</dbReference>
<dbReference type="AlphaFoldDB" id="A0A9N9FCR3"/>
<organism evidence="8 9">
    <name type="scientific">Paraglomus brasilianum</name>
    <dbReference type="NCBI Taxonomy" id="144538"/>
    <lineage>
        <taxon>Eukaryota</taxon>
        <taxon>Fungi</taxon>
        <taxon>Fungi incertae sedis</taxon>
        <taxon>Mucoromycota</taxon>
        <taxon>Glomeromycotina</taxon>
        <taxon>Glomeromycetes</taxon>
        <taxon>Paraglomerales</taxon>
        <taxon>Paraglomeraceae</taxon>
        <taxon>Paraglomus</taxon>
    </lineage>
</organism>
<dbReference type="GO" id="GO:0005685">
    <property type="term" value="C:U1 snRNP"/>
    <property type="evidence" value="ECO:0007669"/>
    <property type="project" value="TreeGrafter"/>
</dbReference>
<dbReference type="Pfam" id="PF23240">
    <property type="entry name" value="HAT_PRP39_N"/>
    <property type="match status" value="1"/>
</dbReference>
<evidence type="ECO:0000313" key="8">
    <source>
        <dbReference type="EMBL" id="CAG8523984.1"/>
    </source>
</evidence>
<comment type="subcellular location">
    <subcellularLocation>
        <location evidence="1">Nucleus</location>
    </subcellularLocation>
</comment>
<evidence type="ECO:0000256" key="3">
    <source>
        <dbReference type="ARBA" id="ARBA00022737"/>
    </source>
</evidence>
<dbReference type="InterPro" id="IPR059164">
    <property type="entry name" value="HAT_PRP39_C"/>
</dbReference>
<keyword evidence="3" id="KW-0677">Repeat</keyword>
<dbReference type="OrthoDB" id="10265668at2759"/>
<dbReference type="GO" id="GO:0030627">
    <property type="term" value="F:pre-mRNA 5'-splice site binding"/>
    <property type="evidence" value="ECO:0007669"/>
    <property type="project" value="TreeGrafter"/>
</dbReference>
<dbReference type="SMART" id="SM00386">
    <property type="entry name" value="HAT"/>
    <property type="match status" value="8"/>
</dbReference>
<accession>A0A9N9FCR3</accession>
<dbReference type="PANTHER" id="PTHR17204:SF5">
    <property type="entry name" value="PRE-MRNA-PROCESSING FACTOR 39"/>
    <property type="match status" value="1"/>
</dbReference>
<evidence type="ECO:0000256" key="2">
    <source>
        <dbReference type="ARBA" id="ARBA00022664"/>
    </source>
</evidence>
<comment type="similarity">
    <text evidence="6">Belongs to the PRP39 family.</text>
</comment>
<evidence type="ECO:0000256" key="7">
    <source>
        <dbReference type="SAM" id="MobiDB-lite"/>
    </source>
</evidence>
<evidence type="ECO:0000256" key="4">
    <source>
        <dbReference type="ARBA" id="ARBA00023187"/>
    </source>
</evidence>
<sequence>MTTYEEALTTEQDYSQYPSAMQTNGLSEQPPPAAEGEDNSQSEAASVPPPPQQSEWDQAQELVNANPDDFGAWEYLIRVAESVDGGITAQSSEENIKNVRNVYDRFLAKFPLCFGYWRKYADIELAIDSAAGAEKIYERGVAAISNSVDLWTQYCQFKIEHAESDEEIRGLFERGAACVGLDFLAHIFWDKYIEFEESRDAHDRVLSLLERIIRIPLHQYAKFFDKYSQLSQTRPLTELTEEQIQQDIRMRIYNMNVEIYMKTQAETNKRWPFEHEIKRPYFHVKPMDELQLTNWRRYLDFEESEGDDTRIQVLHERCLVACALYDEFWLRYARWMLSKNRIQEARNIFSRAITVFIPVNRPSIRLSFALFEEEQNRIEAAREIYKELTENLPGCAEVIYKNANFERRQNPGDSSIALDILKQSLEGDILSDERSAAFISVQYANMLWRSKQSVEEARTIYQEGTTKFLGSKYFWLNYLNFELAQNDDPAEQRITEVFEKIRSDSTISPESIRDISQRYLDFLTERSQSISAISKVEMDLNSPIALRAAQDGKKRVAEDEDIDRPMKMMRGQWPYPATGAAAQVGFEGYPYAYPYAQPPTTPTAPTAAATGAWDYTQPSATGYQ</sequence>
<keyword evidence="5" id="KW-0539">Nucleus</keyword>
<dbReference type="FunFam" id="1.25.40.10:FF:000451">
    <property type="entry name" value="mRNA splicing protein (Prp39), putative"/>
    <property type="match status" value="1"/>
</dbReference>
<dbReference type="Gene3D" id="1.25.40.10">
    <property type="entry name" value="Tetratricopeptide repeat domain"/>
    <property type="match status" value="2"/>
</dbReference>
<gene>
    <name evidence="8" type="ORF">PBRASI_LOCUS3774</name>
</gene>
<protein>
    <submittedName>
        <fullName evidence="8">6594_t:CDS:1</fullName>
    </submittedName>
</protein>
<dbReference type="SUPFAM" id="SSF48452">
    <property type="entry name" value="TPR-like"/>
    <property type="match status" value="1"/>
</dbReference>
<evidence type="ECO:0000313" key="9">
    <source>
        <dbReference type="Proteomes" id="UP000789739"/>
    </source>
</evidence>
<proteinExistence type="inferred from homology"/>
<dbReference type="FunFam" id="1.25.40.10:FF:000064">
    <property type="entry name" value="Putative pre-mrna-processing factor 39"/>
    <property type="match status" value="1"/>
</dbReference>
<feature type="compositionally biased region" description="Polar residues" evidence="7">
    <location>
        <begin position="1"/>
        <end position="27"/>
    </location>
</feature>
<reference evidence="8" key="1">
    <citation type="submission" date="2021-06" db="EMBL/GenBank/DDBJ databases">
        <authorList>
            <person name="Kallberg Y."/>
            <person name="Tangrot J."/>
            <person name="Rosling A."/>
        </authorList>
    </citation>
    <scope>NUCLEOTIDE SEQUENCE</scope>
    <source>
        <strain evidence="8">BR232B</strain>
    </source>
</reference>
<name>A0A9N9FCR3_9GLOM</name>